<evidence type="ECO:0000256" key="4">
    <source>
        <dbReference type="ARBA" id="ARBA00012462"/>
    </source>
</evidence>
<feature type="binding site" evidence="11">
    <location>
        <position position="559"/>
    </location>
    <ligand>
        <name>Ca(2+)</name>
        <dbReference type="ChEBI" id="CHEBI:29108"/>
    </ligand>
</feature>
<dbReference type="GO" id="GO:0006508">
    <property type="term" value="P:proteolysis"/>
    <property type="evidence" value="ECO:0007669"/>
    <property type="project" value="UniProtKB-KW"/>
</dbReference>
<dbReference type="Proteomes" id="UP001215280">
    <property type="component" value="Unassembled WGS sequence"/>
</dbReference>
<evidence type="ECO:0000256" key="1">
    <source>
        <dbReference type="ARBA" id="ARBA00001910"/>
    </source>
</evidence>
<organism evidence="14 15">
    <name type="scientific">Mycena maculata</name>
    <dbReference type="NCBI Taxonomy" id="230809"/>
    <lineage>
        <taxon>Eukaryota</taxon>
        <taxon>Fungi</taxon>
        <taxon>Dikarya</taxon>
        <taxon>Basidiomycota</taxon>
        <taxon>Agaricomycotina</taxon>
        <taxon>Agaricomycetes</taxon>
        <taxon>Agaricomycetidae</taxon>
        <taxon>Agaricales</taxon>
        <taxon>Marasmiineae</taxon>
        <taxon>Mycenaceae</taxon>
        <taxon>Mycena</taxon>
    </lineage>
</organism>
<evidence type="ECO:0000256" key="10">
    <source>
        <dbReference type="ARBA" id="ARBA00023145"/>
    </source>
</evidence>
<evidence type="ECO:0000313" key="14">
    <source>
        <dbReference type="EMBL" id="KAJ7779427.1"/>
    </source>
</evidence>
<comment type="subcellular location">
    <subcellularLocation>
        <location evidence="3">Secreted</location>
        <location evidence="3">Extracellular space</location>
    </subcellularLocation>
</comment>
<dbReference type="PROSITE" id="PS00138">
    <property type="entry name" value="SUBTILASE_SER"/>
    <property type="match status" value="1"/>
</dbReference>
<evidence type="ECO:0000256" key="5">
    <source>
        <dbReference type="ARBA" id="ARBA00022670"/>
    </source>
</evidence>
<dbReference type="PANTHER" id="PTHR14218">
    <property type="entry name" value="PROTEASE S8 TRIPEPTIDYL PEPTIDASE I CLN2"/>
    <property type="match status" value="1"/>
</dbReference>
<gene>
    <name evidence="14" type="ORF">DFH07DRAFT_865380</name>
</gene>
<evidence type="ECO:0000259" key="13">
    <source>
        <dbReference type="PROSITE" id="PS51695"/>
    </source>
</evidence>
<dbReference type="CDD" id="cd11377">
    <property type="entry name" value="Pro-peptidase_S53"/>
    <property type="match status" value="1"/>
</dbReference>
<feature type="active site" description="Charge relay system" evidence="11">
    <location>
        <position position="296"/>
    </location>
</feature>
<dbReference type="InterPro" id="IPR036852">
    <property type="entry name" value="Peptidase_S8/S53_dom_sf"/>
</dbReference>
<keyword evidence="6 11" id="KW-0479">Metal-binding</keyword>
<name>A0AAD7NXN7_9AGAR</name>
<dbReference type="PANTHER" id="PTHR14218:SF15">
    <property type="entry name" value="TRIPEPTIDYL-PEPTIDASE 1"/>
    <property type="match status" value="1"/>
</dbReference>
<evidence type="ECO:0000256" key="3">
    <source>
        <dbReference type="ARBA" id="ARBA00004239"/>
    </source>
</evidence>
<dbReference type="Pfam" id="PF09286">
    <property type="entry name" value="Pro-kuma_activ"/>
    <property type="match status" value="1"/>
</dbReference>
<keyword evidence="15" id="KW-1185">Reference proteome</keyword>
<keyword evidence="5 11" id="KW-0645">Protease</keyword>
<evidence type="ECO:0000256" key="12">
    <source>
        <dbReference type="SAM" id="SignalP"/>
    </source>
</evidence>
<dbReference type="AlphaFoldDB" id="A0AAD7NXN7"/>
<keyword evidence="7 11" id="KW-0378">Hydrolase</keyword>
<keyword evidence="9 11" id="KW-0106">Calcium</keyword>
<feature type="binding site" evidence="11">
    <location>
        <position position="540"/>
    </location>
    <ligand>
        <name>Ca(2+)</name>
        <dbReference type="ChEBI" id="CHEBI:29108"/>
    </ligand>
</feature>
<comment type="cofactor">
    <cofactor evidence="11">
        <name>Ca(2+)</name>
        <dbReference type="ChEBI" id="CHEBI:29108"/>
    </cofactor>
    <text evidence="11">Binds 1 Ca(2+) ion per subunit.</text>
</comment>
<dbReference type="GO" id="GO:0046872">
    <property type="term" value="F:metal ion binding"/>
    <property type="evidence" value="ECO:0007669"/>
    <property type="project" value="UniProtKB-UniRule"/>
</dbReference>
<dbReference type="SUPFAM" id="SSF54897">
    <property type="entry name" value="Protease propeptides/inhibitors"/>
    <property type="match status" value="1"/>
</dbReference>
<dbReference type="InterPro" id="IPR000209">
    <property type="entry name" value="Peptidase_S8/S53_dom"/>
</dbReference>
<feature type="binding site" evidence="11">
    <location>
        <position position="561"/>
    </location>
    <ligand>
        <name>Ca(2+)</name>
        <dbReference type="ChEBI" id="CHEBI:29108"/>
    </ligand>
</feature>
<comment type="function">
    <text evidence="2">Secreted tripeptidyl-peptidase which degrades proteins at acidic pHs and is involved in virulence.</text>
</comment>
<protein>
    <recommendedName>
        <fullName evidence="4">tripeptidyl-peptidase II</fullName>
        <ecNumber evidence="4">3.4.14.10</ecNumber>
    </recommendedName>
</protein>
<evidence type="ECO:0000256" key="11">
    <source>
        <dbReference type="PROSITE-ProRule" id="PRU01032"/>
    </source>
</evidence>
<dbReference type="GO" id="GO:0005576">
    <property type="term" value="C:extracellular region"/>
    <property type="evidence" value="ECO:0007669"/>
    <property type="project" value="UniProtKB-SubCell"/>
</dbReference>
<dbReference type="EC" id="3.4.14.10" evidence="4"/>
<comment type="caution">
    <text evidence="14">The sequence shown here is derived from an EMBL/GenBank/DDBJ whole genome shotgun (WGS) entry which is preliminary data.</text>
</comment>
<feature type="active site" description="Charge relay system" evidence="11">
    <location>
        <position position="292"/>
    </location>
</feature>
<reference evidence="14" key="1">
    <citation type="submission" date="2023-03" db="EMBL/GenBank/DDBJ databases">
        <title>Massive genome expansion in bonnet fungi (Mycena s.s.) driven by repeated elements and novel gene families across ecological guilds.</title>
        <authorList>
            <consortium name="Lawrence Berkeley National Laboratory"/>
            <person name="Harder C.B."/>
            <person name="Miyauchi S."/>
            <person name="Viragh M."/>
            <person name="Kuo A."/>
            <person name="Thoen E."/>
            <person name="Andreopoulos B."/>
            <person name="Lu D."/>
            <person name="Skrede I."/>
            <person name="Drula E."/>
            <person name="Henrissat B."/>
            <person name="Morin E."/>
            <person name="Kohler A."/>
            <person name="Barry K."/>
            <person name="LaButti K."/>
            <person name="Morin E."/>
            <person name="Salamov A."/>
            <person name="Lipzen A."/>
            <person name="Mereny Z."/>
            <person name="Hegedus B."/>
            <person name="Baldrian P."/>
            <person name="Stursova M."/>
            <person name="Weitz H."/>
            <person name="Taylor A."/>
            <person name="Grigoriev I.V."/>
            <person name="Nagy L.G."/>
            <person name="Martin F."/>
            <person name="Kauserud H."/>
        </authorList>
    </citation>
    <scope>NUCLEOTIDE SEQUENCE</scope>
    <source>
        <strain evidence="14">CBHHK188m</strain>
    </source>
</reference>
<feature type="domain" description="Peptidase S53" evidence="13">
    <location>
        <begin position="215"/>
        <end position="580"/>
    </location>
</feature>
<proteinExistence type="predicted"/>
<feature type="signal peptide" evidence="12">
    <location>
        <begin position="1"/>
        <end position="17"/>
    </location>
</feature>
<evidence type="ECO:0000256" key="2">
    <source>
        <dbReference type="ARBA" id="ARBA00002451"/>
    </source>
</evidence>
<keyword evidence="12" id="KW-0732">Signal</keyword>
<keyword evidence="8 11" id="KW-0720">Serine protease</keyword>
<comment type="catalytic activity">
    <reaction evidence="1">
        <text>Release of an N-terminal tripeptide from a polypeptide.</text>
        <dbReference type="EC" id="3.4.14.10"/>
    </reaction>
</comment>
<accession>A0AAD7NXN7</accession>
<evidence type="ECO:0000256" key="8">
    <source>
        <dbReference type="ARBA" id="ARBA00022825"/>
    </source>
</evidence>
<evidence type="ECO:0000256" key="7">
    <source>
        <dbReference type="ARBA" id="ARBA00022801"/>
    </source>
</evidence>
<evidence type="ECO:0000256" key="6">
    <source>
        <dbReference type="ARBA" id="ARBA00022723"/>
    </source>
</evidence>
<dbReference type="CDD" id="cd04056">
    <property type="entry name" value="Peptidases_S53"/>
    <property type="match status" value="1"/>
</dbReference>
<feature type="binding site" evidence="11">
    <location>
        <position position="541"/>
    </location>
    <ligand>
        <name>Ca(2+)</name>
        <dbReference type="ChEBI" id="CHEBI:29108"/>
    </ligand>
</feature>
<dbReference type="Gene3D" id="3.40.50.200">
    <property type="entry name" value="Peptidase S8/S53 domain"/>
    <property type="match status" value="1"/>
</dbReference>
<dbReference type="EMBL" id="JARJLG010000007">
    <property type="protein sequence ID" value="KAJ7779427.1"/>
    <property type="molecule type" value="Genomic_DNA"/>
</dbReference>
<evidence type="ECO:0000313" key="15">
    <source>
        <dbReference type="Proteomes" id="UP001215280"/>
    </source>
</evidence>
<dbReference type="InterPro" id="IPR030400">
    <property type="entry name" value="Sedolisin_dom"/>
</dbReference>
<feature type="active site" description="Charge relay system" evidence="11">
    <location>
        <position position="497"/>
    </location>
</feature>
<dbReference type="InterPro" id="IPR015366">
    <property type="entry name" value="S53_propep"/>
</dbReference>
<dbReference type="PROSITE" id="PS51695">
    <property type="entry name" value="SEDOLISIN"/>
    <property type="match status" value="1"/>
</dbReference>
<dbReference type="SUPFAM" id="SSF52743">
    <property type="entry name" value="Subtilisin-like"/>
    <property type="match status" value="1"/>
</dbReference>
<dbReference type="GO" id="GO:0004252">
    <property type="term" value="F:serine-type endopeptidase activity"/>
    <property type="evidence" value="ECO:0007669"/>
    <property type="project" value="UniProtKB-UniRule"/>
</dbReference>
<dbReference type="GO" id="GO:0008240">
    <property type="term" value="F:tripeptidyl-peptidase activity"/>
    <property type="evidence" value="ECO:0007669"/>
    <property type="project" value="UniProtKB-EC"/>
</dbReference>
<keyword evidence="10" id="KW-0865">Zymogen</keyword>
<dbReference type="InterPro" id="IPR023828">
    <property type="entry name" value="Peptidase_S8_Ser-AS"/>
</dbReference>
<dbReference type="InterPro" id="IPR050819">
    <property type="entry name" value="Tripeptidyl-peptidase_I"/>
</dbReference>
<dbReference type="Pfam" id="PF00082">
    <property type="entry name" value="Peptidase_S8"/>
    <property type="match status" value="1"/>
</dbReference>
<evidence type="ECO:0000256" key="9">
    <source>
        <dbReference type="ARBA" id="ARBA00022837"/>
    </source>
</evidence>
<sequence length="580" mass="60161">MVFAAAFVASLLLIAAAKPMEPRTMAVHEARAEPARGFVLSGPAPAATELKLRIALRPNNIAGLETALYAVSDPASALYGQHLTAAEVAEFVKPTEETLSVVSEWLSENDITSTSVTPAGDMLQIVIPVDKANELLSTEFSVFTHVESDTTSIRTLAYSIPAALQGHIDFFHPTTSFTRPLVSHPKFTAVKKREAAPVADVAPVSAAVPASCNSIITPACLQAIYNIPTTPATETSNILGVSGFILQWANEADLKEFLTDFRTDISSSTTFTLQTLDGGENVQTPRADAGIEADLDTQYTIGIATGVPVTFISVGEDGSDGLDGFMDQITTLIGEADGTRPNVLTTSYSFQAEDDLSFAVTNTLCNAYLQLGALGTSILFSSGDGGVSGGQAASCTDFVPTIPSDCPFVTSVGATSGINETAADFSSGGFSNYFAAPSYQASTRGVSGDTAAYLATLGTTNAGLFNRTGRGFPDVSAQGVNFEIVWDSETGTVDGTSCSTPTFAAIIALLNDELIAAGKSPLGFLNPFLYSPAGRAALNDVTTGDNPGCGTNGFPAAVGWDPVTGLGTPNYALLRTAVGL</sequence>
<feature type="chain" id="PRO_5041969558" description="tripeptidyl-peptidase II" evidence="12">
    <location>
        <begin position="18"/>
        <end position="580"/>
    </location>
</feature>
<dbReference type="SMART" id="SM00944">
    <property type="entry name" value="Pro-kuma_activ"/>
    <property type="match status" value="1"/>
</dbReference>